<dbReference type="Gene3D" id="3.40.50.300">
    <property type="entry name" value="P-loop containing nucleotide triphosphate hydrolases"/>
    <property type="match status" value="1"/>
</dbReference>
<comment type="caution">
    <text evidence="1">The sequence shown here is derived from an EMBL/GenBank/DDBJ whole genome shotgun (WGS) entry which is preliminary data.</text>
</comment>
<accession>A0A0F8Y7B9</accession>
<dbReference type="InterPro" id="IPR027417">
    <property type="entry name" value="P-loop_NTPase"/>
</dbReference>
<dbReference type="AlphaFoldDB" id="A0A0F8Y7B9"/>
<evidence type="ECO:0008006" key="2">
    <source>
        <dbReference type="Google" id="ProtNLM"/>
    </source>
</evidence>
<sequence>MDKEAIIRLVFGIRGCGKTVKVRNLIKDVRRLLIIDTKGCDYFDGVSFHSLAELKKFWLEVYSGDFRLIYKPPGDDVQTIEDIAEICTLSLACENMTLVIEELNIIFDDKRPPTEFNKMIFSGREPGIELIGVAQRPMGFGRKLTSQAKEFYVFYNREPDDVRFFRQSLGADAALEICTLEQYQYLKWIYADGVQKHEICKDELL</sequence>
<proteinExistence type="predicted"/>
<evidence type="ECO:0000313" key="1">
    <source>
        <dbReference type="EMBL" id="KKK77243.1"/>
    </source>
</evidence>
<dbReference type="EMBL" id="LAZR01055047">
    <property type="protein sequence ID" value="KKK77243.1"/>
    <property type="molecule type" value="Genomic_DNA"/>
</dbReference>
<dbReference type="SUPFAM" id="SSF52540">
    <property type="entry name" value="P-loop containing nucleoside triphosphate hydrolases"/>
    <property type="match status" value="1"/>
</dbReference>
<protein>
    <recommendedName>
        <fullName evidence="2">Zona occludens toxin N-terminal domain-containing protein</fullName>
    </recommendedName>
</protein>
<gene>
    <name evidence="1" type="ORF">LCGC14_2855560</name>
</gene>
<reference evidence="1" key="1">
    <citation type="journal article" date="2015" name="Nature">
        <title>Complex archaea that bridge the gap between prokaryotes and eukaryotes.</title>
        <authorList>
            <person name="Spang A."/>
            <person name="Saw J.H."/>
            <person name="Jorgensen S.L."/>
            <person name="Zaremba-Niedzwiedzka K."/>
            <person name="Martijn J."/>
            <person name="Lind A.E."/>
            <person name="van Eijk R."/>
            <person name="Schleper C."/>
            <person name="Guy L."/>
            <person name="Ettema T.J."/>
        </authorList>
    </citation>
    <scope>NUCLEOTIDE SEQUENCE</scope>
</reference>
<organism evidence="1">
    <name type="scientific">marine sediment metagenome</name>
    <dbReference type="NCBI Taxonomy" id="412755"/>
    <lineage>
        <taxon>unclassified sequences</taxon>
        <taxon>metagenomes</taxon>
        <taxon>ecological metagenomes</taxon>
    </lineage>
</organism>
<name>A0A0F8Y7B9_9ZZZZ</name>